<keyword evidence="3" id="KW-0378">Hydrolase</keyword>
<accession>A0ABZ0QL52</accession>
<dbReference type="CDD" id="cd06779">
    <property type="entry name" value="cpPDZ_Deg_HtrA-like"/>
    <property type="match status" value="1"/>
</dbReference>
<dbReference type="Gene3D" id="2.30.42.10">
    <property type="match status" value="1"/>
</dbReference>
<dbReference type="PANTHER" id="PTHR43343">
    <property type="entry name" value="PEPTIDASE S12"/>
    <property type="match status" value="1"/>
</dbReference>
<dbReference type="Proteomes" id="UP001304683">
    <property type="component" value="Chromosome"/>
</dbReference>
<evidence type="ECO:0000256" key="4">
    <source>
        <dbReference type="SAM" id="MobiDB-lite"/>
    </source>
</evidence>
<dbReference type="SUPFAM" id="SSF50494">
    <property type="entry name" value="Trypsin-like serine proteases"/>
    <property type="match status" value="1"/>
</dbReference>
<keyword evidence="7" id="KW-1185">Reference proteome</keyword>
<protein>
    <submittedName>
        <fullName evidence="6">Trypsin-like peptidase domain-containing protein</fullName>
    </submittedName>
</protein>
<dbReference type="Pfam" id="PF13180">
    <property type="entry name" value="PDZ_2"/>
    <property type="match status" value="1"/>
</dbReference>
<proteinExistence type="inferred from homology"/>
<dbReference type="PANTHER" id="PTHR43343:SF3">
    <property type="entry name" value="PROTEASE DO-LIKE 8, CHLOROPLASTIC"/>
    <property type="match status" value="1"/>
</dbReference>
<dbReference type="PRINTS" id="PR00834">
    <property type="entry name" value="PROTEASES2C"/>
</dbReference>
<dbReference type="InterPro" id="IPR036034">
    <property type="entry name" value="PDZ_sf"/>
</dbReference>
<feature type="compositionally biased region" description="Gly residues" evidence="4">
    <location>
        <begin position="87"/>
        <end position="117"/>
    </location>
</feature>
<dbReference type="InterPro" id="IPR051201">
    <property type="entry name" value="Chloro_Bact_Ser_Proteases"/>
</dbReference>
<evidence type="ECO:0000256" key="1">
    <source>
        <dbReference type="ARBA" id="ARBA00010541"/>
    </source>
</evidence>
<dbReference type="SUPFAM" id="SSF50156">
    <property type="entry name" value="PDZ domain-like"/>
    <property type="match status" value="1"/>
</dbReference>
<feature type="compositionally biased region" description="Pro residues" evidence="4">
    <location>
        <begin position="71"/>
        <end position="80"/>
    </location>
</feature>
<evidence type="ECO:0000256" key="3">
    <source>
        <dbReference type="ARBA" id="ARBA00022801"/>
    </source>
</evidence>
<dbReference type="InterPro" id="IPR001940">
    <property type="entry name" value="Peptidase_S1C"/>
</dbReference>
<dbReference type="Gene3D" id="2.40.10.10">
    <property type="entry name" value="Trypsin-like serine proteases"/>
    <property type="match status" value="2"/>
</dbReference>
<evidence type="ECO:0000313" key="6">
    <source>
        <dbReference type="EMBL" id="WPD18221.1"/>
    </source>
</evidence>
<evidence type="ECO:0000259" key="5">
    <source>
        <dbReference type="PROSITE" id="PS50106"/>
    </source>
</evidence>
<dbReference type="EMBL" id="CP132508">
    <property type="protein sequence ID" value="WPD18221.1"/>
    <property type="molecule type" value="Genomic_DNA"/>
</dbReference>
<dbReference type="InterPro" id="IPR043504">
    <property type="entry name" value="Peptidase_S1_PA_chymotrypsin"/>
</dbReference>
<dbReference type="InterPro" id="IPR009003">
    <property type="entry name" value="Peptidase_S1_PA"/>
</dbReference>
<dbReference type="RefSeq" id="WP_318750074.1">
    <property type="nucleotide sequence ID" value="NZ_CP132508.1"/>
</dbReference>
<comment type="similarity">
    <text evidence="1">Belongs to the peptidase S1C family.</text>
</comment>
<dbReference type="SMART" id="SM00228">
    <property type="entry name" value="PDZ"/>
    <property type="match status" value="1"/>
</dbReference>
<feature type="region of interest" description="Disordered" evidence="4">
    <location>
        <begin position="163"/>
        <end position="191"/>
    </location>
</feature>
<dbReference type="InterPro" id="IPR001478">
    <property type="entry name" value="PDZ"/>
</dbReference>
<evidence type="ECO:0000313" key="7">
    <source>
        <dbReference type="Proteomes" id="UP001304683"/>
    </source>
</evidence>
<keyword evidence="2" id="KW-0645">Protease</keyword>
<name>A0ABZ0QL52_9FIRM</name>
<dbReference type="PROSITE" id="PS50106">
    <property type="entry name" value="PDZ"/>
    <property type="match status" value="1"/>
</dbReference>
<evidence type="ECO:0000256" key="2">
    <source>
        <dbReference type="ARBA" id="ARBA00022670"/>
    </source>
</evidence>
<gene>
    <name evidence="6" type="ORF">Q5761_07460</name>
</gene>
<reference evidence="6 7" key="1">
    <citation type="submission" date="2023-08" db="EMBL/GenBank/DDBJ databases">
        <title>Genome sequence of Thermaerobacter compostii strain Ins1, a spore-forming filamentous bacterium isolated from a deep geothermal reservoir.</title>
        <authorList>
            <person name="Bregnard D."/>
            <person name="Gonzalez D."/>
            <person name="Junier P."/>
        </authorList>
    </citation>
    <scope>NUCLEOTIDE SEQUENCE [LARGE SCALE GENOMIC DNA]</scope>
    <source>
        <strain evidence="6 7">Ins1</strain>
    </source>
</reference>
<feature type="domain" description="PDZ" evidence="5">
    <location>
        <begin position="421"/>
        <end position="511"/>
    </location>
</feature>
<dbReference type="Pfam" id="PF13365">
    <property type="entry name" value="Trypsin_2"/>
    <property type="match status" value="1"/>
</dbReference>
<organism evidence="6 7">
    <name type="scientific">Thermaerobacter composti</name>
    <dbReference type="NCBI Taxonomy" id="554949"/>
    <lineage>
        <taxon>Bacteria</taxon>
        <taxon>Bacillati</taxon>
        <taxon>Bacillota</taxon>
        <taxon>Clostridia</taxon>
        <taxon>Eubacteriales</taxon>
        <taxon>Clostridiales Family XVII. Incertae Sedis</taxon>
        <taxon>Thermaerobacter</taxon>
    </lineage>
</organism>
<sequence length="530" mass="53050">MFEPAPGSGRGLAPVDDLHDDPAPVPGGDAIGGGVVRAASAQAAHAPAGRRDGGPLRMAAAEGPAGRGTPWAPPASPPGADPAGPTGAAGAGHHGGAAGGGPGGDGPGGYGQDGGYGAASPGGPAGPAGRHAWWSRLATALLGGLLGGGLVLYAVTAGPLALAPDRGVGTGGSPTGTGREAAEAPPSASPPIAAGGTVVDFSAVYERVAPSVVRVVRTARGINPWLGIVEEESSGSGVVIDEQGHVVTNFHVVEGASQLLVVLDDGTQVEARLVAQDPSHDLALLQADLPPDRVRPARLGDSDALKVGEPVMAVGYPFGLPKTATTGVISGLHRNYLEAPNGRIIREVIQTDAPINPGNSGGALVNARGEVIGINTAILSTSPSPGSIGIGFAVPINILKREMDLFLAGGTVQHPWLGIGGLAVDPDSHRQRGLAVDHGVQVVEVVPGGPADRAGLQPARYVRVNGALVPMGGDVIVAVDGQPVRDVPELVGYLDQKRVGDRVTLHINRDGRDLQVPVVLGAFPDERRGP</sequence>
<feature type="region of interest" description="Disordered" evidence="4">
    <location>
        <begin position="1"/>
        <end position="129"/>
    </location>
</feature>
<feature type="compositionally biased region" description="Low complexity" evidence="4">
    <location>
        <begin position="38"/>
        <end position="47"/>
    </location>
</feature>